<organism evidence="3 4">
    <name type="scientific">Colletotrichum karsti</name>
    <dbReference type="NCBI Taxonomy" id="1095194"/>
    <lineage>
        <taxon>Eukaryota</taxon>
        <taxon>Fungi</taxon>
        <taxon>Dikarya</taxon>
        <taxon>Ascomycota</taxon>
        <taxon>Pezizomycotina</taxon>
        <taxon>Sordariomycetes</taxon>
        <taxon>Hypocreomycetidae</taxon>
        <taxon>Glomerellales</taxon>
        <taxon>Glomerellaceae</taxon>
        <taxon>Colletotrichum</taxon>
        <taxon>Colletotrichum boninense species complex</taxon>
    </lineage>
</organism>
<dbReference type="PANTHER" id="PTHR24148">
    <property type="entry name" value="ANKYRIN REPEAT DOMAIN-CONTAINING PROTEIN 39 HOMOLOG-RELATED"/>
    <property type="match status" value="1"/>
</dbReference>
<gene>
    <name evidence="3" type="ORF">CkaCkLH20_09678</name>
</gene>
<dbReference type="AlphaFoldDB" id="A0A9P6I6C7"/>
<evidence type="ECO:0000256" key="1">
    <source>
        <dbReference type="SAM" id="MobiDB-lite"/>
    </source>
</evidence>
<dbReference type="RefSeq" id="XP_038742276.1">
    <property type="nucleotide sequence ID" value="XM_038892393.1"/>
</dbReference>
<dbReference type="InterPro" id="IPR010730">
    <property type="entry name" value="HET"/>
</dbReference>
<dbReference type="OrthoDB" id="2157530at2759"/>
<proteinExistence type="predicted"/>
<accession>A0A9P6I6C7</accession>
<feature type="compositionally biased region" description="Polar residues" evidence="1">
    <location>
        <begin position="87"/>
        <end position="102"/>
    </location>
</feature>
<dbReference type="GeneID" id="62165467"/>
<dbReference type="Proteomes" id="UP000781932">
    <property type="component" value="Unassembled WGS sequence"/>
</dbReference>
<dbReference type="Pfam" id="PF06985">
    <property type="entry name" value="HET"/>
    <property type="match status" value="1"/>
</dbReference>
<protein>
    <recommendedName>
        <fullName evidence="2">Heterokaryon incompatibility domain-containing protein</fullName>
    </recommendedName>
</protein>
<reference evidence="3" key="1">
    <citation type="submission" date="2020-03" db="EMBL/GenBank/DDBJ databases">
        <authorList>
            <person name="He L."/>
        </authorList>
    </citation>
    <scope>NUCLEOTIDE SEQUENCE</scope>
    <source>
        <strain evidence="3">CkLH20</strain>
    </source>
</reference>
<feature type="region of interest" description="Disordered" evidence="1">
    <location>
        <begin position="72"/>
        <end position="102"/>
    </location>
</feature>
<name>A0A9P6I6C7_9PEZI</name>
<feature type="domain" description="Heterokaryon incompatibility" evidence="2">
    <location>
        <begin position="144"/>
        <end position="292"/>
    </location>
</feature>
<evidence type="ECO:0000259" key="2">
    <source>
        <dbReference type="Pfam" id="PF06985"/>
    </source>
</evidence>
<evidence type="ECO:0000313" key="3">
    <source>
        <dbReference type="EMBL" id="KAF9872815.1"/>
    </source>
</evidence>
<dbReference type="EMBL" id="JAATWM020000035">
    <property type="protein sequence ID" value="KAF9872815.1"/>
    <property type="molecule type" value="Genomic_DNA"/>
</dbReference>
<feature type="compositionally biased region" description="Basic and acidic residues" evidence="1">
    <location>
        <begin position="73"/>
        <end position="86"/>
    </location>
</feature>
<keyword evidence="4" id="KW-1185">Reference proteome</keyword>
<dbReference type="PANTHER" id="PTHR24148:SF81">
    <property type="entry name" value="HETEROKARYON INCOMPATIBILITY DOMAIN-CONTAINING PROTEIN"/>
    <property type="match status" value="1"/>
</dbReference>
<evidence type="ECO:0000313" key="4">
    <source>
        <dbReference type="Proteomes" id="UP000781932"/>
    </source>
</evidence>
<reference evidence="3" key="2">
    <citation type="submission" date="2020-11" db="EMBL/GenBank/DDBJ databases">
        <title>Whole genome sequencing of Colletotrichum sp.</title>
        <authorList>
            <person name="Li H."/>
        </authorList>
    </citation>
    <scope>NUCLEOTIDE SEQUENCE</scope>
    <source>
        <strain evidence="3">CkLH20</strain>
    </source>
</reference>
<dbReference type="InterPro" id="IPR052895">
    <property type="entry name" value="HetReg/Transcr_Mod"/>
</dbReference>
<sequence length="471" mass="54133">MSRWHHSSCASPLVVVEQNQPTCKSCGNLPDVDALIKAQTTSSSIPDLPPDEPHGQYNLWWPPSITYVTEAPDGTRTRVTPPDEKNSATASGNTKTSPSHQNVIYPASLKSNEFRVLLMSPVDDVDYPVHVDLEKCHDDGHSEYETASYTWGGEDRDITPCKPLFIGPYWDVLLQTRNCWELLRHLRPRRGLRTVWVDAICINQSDLKEREAQVAKMGRIYRNALRVVLYLGPDLAPPTSSSSTYPIRHDLYGFDSLKENTKSRSFRSASDPLLLSKVFQREYFRRVWIVQELVLSRLITFRVGDVEFMVDSGQLFDEENEINIENAIIPWFKFATKRSQEGRGAGAYDDFLYFHLRWKRRPNELDELADLKKSNDHGCKGFDVLKAIGQHAGETLWITFDWITLECWALSHEFIGDWKDLKHYCKEGEDAMDLIEKGPKEKDRDIQAPRWPREFVERLGIDGSTWEVTIV</sequence>
<comment type="caution">
    <text evidence="3">The sequence shown here is derived from an EMBL/GenBank/DDBJ whole genome shotgun (WGS) entry which is preliminary data.</text>
</comment>